<keyword evidence="8 17" id="KW-0472">Membrane</keyword>
<dbReference type="PANTHER" id="PTHR24027">
    <property type="entry name" value="CADHERIN-23"/>
    <property type="match status" value="1"/>
</dbReference>
<keyword evidence="5 15" id="KW-0106">Calcium</keyword>
<feature type="transmembrane region" description="Helical" evidence="17">
    <location>
        <begin position="702"/>
        <end position="726"/>
    </location>
</feature>
<gene>
    <name evidence="20" type="primary">CDHR1</name>
</gene>
<reference evidence="20" key="2">
    <citation type="submission" date="2025-08" db="UniProtKB">
        <authorList>
            <consortium name="Ensembl"/>
        </authorList>
    </citation>
    <scope>IDENTIFICATION</scope>
</reference>
<dbReference type="Ensembl" id="ENSSSUT00005037094.1">
    <property type="protein sequence ID" value="ENSSSUP00005032522.1"/>
    <property type="gene ID" value="ENSSSUG00005020955.1"/>
</dbReference>
<feature type="domain" description="Cadherin" evidence="19">
    <location>
        <begin position="474"/>
        <end position="577"/>
    </location>
</feature>
<dbReference type="FunFam" id="2.60.40.60:FF:000177">
    <property type="entry name" value="Cadherin-related family member 1"/>
    <property type="match status" value="1"/>
</dbReference>
<dbReference type="GO" id="GO:0005509">
    <property type="term" value="F:calcium ion binding"/>
    <property type="evidence" value="ECO:0007669"/>
    <property type="project" value="UniProtKB-UniRule"/>
</dbReference>
<keyword evidence="9" id="KW-0675">Receptor</keyword>
<evidence type="ECO:0000256" key="2">
    <source>
        <dbReference type="ARBA" id="ARBA00022692"/>
    </source>
</evidence>
<evidence type="ECO:0000256" key="12">
    <source>
        <dbReference type="ARBA" id="ARBA00044335"/>
    </source>
</evidence>
<reference evidence="20 21" key="1">
    <citation type="submission" date="2019-05" db="EMBL/GenBank/DDBJ databases">
        <title>A Chromosome-scale Meerkat (S. suricatta) Genome Assembly.</title>
        <authorList>
            <person name="Dudchenko O."/>
            <person name="Lieberman Aiden E."/>
            <person name="Tung J."/>
            <person name="Barreiro L.B."/>
            <person name="Clutton-Brock T.H."/>
        </authorList>
    </citation>
    <scope>NUCLEOTIDE SEQUENCE [LARGE SCALE GENOMIC DNA]</scope>
</reference>
<feature type="compositionally biased region" description="Polar residues" evidence="16">
    <location>
        <begin position="776"/>
        <end position="786"/>
    </location>
</feature>
<evidence type="ECO:0000256" key="1">
    <source>
        <dbReference type="ARBA" id="ARBA00004167"/>
    </source>
</evidence>
<evidence type="ECO:0000256" key="15">
    <source>
        <dbReference type="PROSITE-ProRule" id="PRU00043"/>
    </source>
</evidence>
<dbReference type="GeneID" id="115272738"/>
<feature type="signal peptide" evidence="18">
    <location>
        <begin position="1"/>
        <end position="19"/>
    </location>
</feature>
<evidence type="ECO:0000256" key="10">
    <source>
        <dbReference type="ARBA" id="ARBA00044073"/>
    </source>
</evidence>
<keyword evidence="21" id="KW-1185">Reference proteome</keyword>
<dbReference type="SUPFAM" id="SSF49313">
    <property type="entry name" value="Cadherin-like"/>
    <property type="match status" value="6"/>
</dbReference>
<dbReference type="PROSITE" id="PS50268">
    <property type="entry name" value="CADHERIN_2"/>
    <property type="match status" value="6"/>
</dbReference>
<evidence type="ECO:0000256" key="11">
    <source>
        <dbReference type="ARBA" id="ARBA00044253"/>
    </source>
</evidence>
<evidence type="ECO:0000259" key="19">
    <source>
        <dbReference type="PROSITE" id="PS50268"/>
    </source>
</evidence>
<dbReference type="InterPro" id="IPR020894">
    <property type="entry name" value="Cadherin_CS"/>
</dbReference>
<evidence type="ECO:0000256" key="9">
    <source>
        <dbReference type="ARBA" id="ARBA00023170"/>
    </source>
</evidence>
<dbReference type="Gene3D" id="2.60.40.60">
    <property type="entry name" value="Cadherins"/>
    <property type="match status" value="6"/>
</dbReference>
<dbReference type="OMA" id="WRNKRSP"/>
<keyword evidence="7 17" id="KW-1133">Transmembrane helix</keyword>
<dbReference type="GO" id="GO:0008013">
    <property type="term" value="F:beta-catenin binding"/>
    <property type="evidence" value="ECO:0007669"/>
    <property type="project" value="TreeGrafter"/>
</dbReference>
<dbReference type="RefSeq" id="XP_029771593.1">
    <property type="nucleotide sequence ID" value="XM_029915733.1"/>
</dbReference>
<feature type="domain" description="Cadherin" evidence="19">
    <location>
        <begin position="360"/>
        <end position="473"/>
    </location>
</feature>
<feature type="domain" description="Cadherin" evidence="19">
    <location>
        <begin position="136"/>
        <end position="247"/>
    </location>
</feature>
<evidence type="ECO:0000256" key="5">
    <source>
        <dbReference type="ARBA" id="ARBA00022837"/>
    </source>
</evidence>
<dbReference type="Pfam" id="PF00028">
    <property type="entry name" value="Cadherin"/>
    <property type="match status" value="5"/>
</dbReference>
<feature type="domain" description="Cadherin" evidence="19">
    <location>
        <begin position="42"/>
        <end position="135"/>
    </location>
</feature>
<dbReference type="InterPro" id="IPR002126">
    <property type="entry name" value="Cadherin-like_dom"/>
</dbReference>
<evidence type="ECO:0000256" key="18">
    <source>
        <dbReference type="SAM" id="SignalP"/>
    </source>
</evidence>
<dbReference type="PROSITE" id="PS00232">
    <property type="entry name" value="CADHERIN_1"/>
    <property type="match status" value="2"/>
</dbReference>
<dbReference type="GO" id="GO:0016342">
    <property type="term" value="C:catenin complex"/>
    <property type="evidence" value="ECO:0007669"/>
    <property type="project" value="TreeGrafter"/>
</dbReference>
<evidence type="ECO:0000256" key="16">
    <source>
        <dbReference type="SAM" id="MobiDB-lite"/>
    </source>
</evidence>
<dbReference type="FunFam" id="2.60.40.60:FF:000113">
    <property type="entry name" value="Cadherin-related family member 1"/>
    <property type="match status" value="1"/>
</dbReference>
<keyword evidence="3 18" id="KW-0732">Signal</keyword>
<evidence type="ECO:0000256" key="14">
    <source>
        <dbReference type="ARBA" id="ARBA00064085"/>
    </source>
</evidence>
<dbReference type="PANTHER" id="PTHR24027:SF413">
    <property type="entry name" value="CADHERIN RELATED FAMILY MEMBER 1"/>
    <property type="match status" value="1"/>
</dbReference>
<dbReference type="GO" id="GO:0044331">
    <property type="term" value="P:cell-cell adhesion mediated by cadherin"/>
    <property type="evidence" value="ECO:0007669"/>
    <property type="project" value="TreeGrafter"/>
</dbReference>
<reference evidence="20" key="3">
    <citation type="submission" date="2025-09" db="UniProtKB">
        <authorList>
            <consortium name="Ensembl"/>
        </authorList>
    </citation>
    <scope>IDENTIFICATION</scope>
</reference>
<protein>
    <recommendedName>
        <fullName evidence="10">Cadherin-related family member 1</fullName>
    </recommendedName>
    <alternativeName>
        <fullName evidence="11">Photoreceptor cadherin</fullName>
    </alternativeName>
    <alternativeName>
        <fullName evidence="12">Protocadherin-21</fullName>
    </alternativeName>
</protein>
<comment type="subcellular location">
    <subcellularLocation>
        <location evidence="1">Membrane</location>
        <topology evidence="1">Single-pass membrane protein</topology>
    </subcellularLocation>
</comment>
<dbReference type="GO" id="GO:0034332">
    <property type="term" value="P:adherens junction organization"/>
    <property type="evidence" value="ECO:0007669"/>
    <property type="project" value="TreeGrafter"/>
</dbReference>
<dbReference type="GO" id="GO:0005912">
    <property type="term" value="C:adherens junction"/>
    <property type="evidence" value="ECO:0007669"/>
    <property type="project" value="TreeGrafter"/>
</dbReference>
<keyword evidence="2 17" id="KW-0812">Transmembrane</keyword>
<evidence type="ECO:0000256" key="17">
    <source>
        <dbReference type="SAM" id="Phobius"/>
    </source>
</evidence>
<evidence type="ECO:0000313" key="21">
    <source>
        <dbReference type="Proteomes" id="UP000472268"/>
    </source>
</evidence>
<feature type="domain" description="Cadherin" evidence="19">
    <location>
        <begin position="585"/>
        <end position="689"/>
    </location>
</feature>
<evidence type="ECO:0000313" key="20">
    <source>
        <dbReference type="Ensembl" id="ENSSSUP00005032522.1"/>
    </source>
</evidence>
<dbReference type="InterPro" id="IPR039808">
    <property type="entry name" value="Cadherin"/>
</dbReference>
<dbReference type="FunFam" id="2.60.40.60:FF:000122">
    <property type="entry name" value="Cadherin-related family member 1"/>
    <property type="match status" value="1"/>
</dbReference>
<dbReference type="AlphaFoldDB" id="A0A673VFL1"/>
<evidence type="ECO:0000256" key="6">
    <source>
        <dbReference type="ARBA" id="ARBA00022889"/>
    </source>
</evidence>
<sequence length="859" mass="93569">MRRGPRAALALGLLRFCLAQANFAPHFFDNGVGSTNGNMALFSLPEDTPVGSHVYTLNGTDPEGDPISYHISFDPSIRSVFSVDPKFGNITLVEELDREREDEIEAIISISDGLNLVTEKVTILVTDANDEAPSFIQEPYVVQVPEDTPTGSSIIKVHAVDKDTGSGGSVTYFLQDMDATKFAMDRHSGVLRLRPGATLDYEKAQAHFVTVVAKDGGGRLRGADVVFSATTTVTVNVEDVQDMAPVFVGAPYYGYVYEDTLPGSEVLMVVAMDGDRGKPNQIVYSLLNGTDGAFEINETSGVISVMQSPAQLRREVYELHVQVTEVSSAGIPAAQAMVPVTIRIVDLNNHPPTFYGESGPQNRFELSMYEHPPQGEILRGLKITVNDSDQGANAKFNLRLVGPGGIFRVVPLTVLNEAQVTIIVENSAAIDFEKFQVLTFKLLAIEVNTPEKFSSTADVVIQLLDTNDNVPKFTSHYYIARIPENTPGGSNVVAVTAVDPDTGPWGEVKYSIYGSGADPFLIHPSTGIIYTQPWASLDAEATSRYNFYVKAEDMEGRYSLAEVFVTLLDVNDHYPQFGKSIQEKTMVLGSPVKIEATDQDAEEPNNLVDYSITHAEPSNVFDIDSHTGEIRLKNSISSLDALHNITAGGDFTWSLEVQAKDRGSPSFSTTALLKIDITDTEMLSRSPMAAFLMQTKDNPMKAVGVLAGIMAIIVAITILISTATFWRNKKSNKVLPVRRVLRKRPSPAPRAVRIEWLKFKRTKAAAKFVLQEDPSNENCNNNSLGSTLPPKAPAPPPLPTVASNMGTAHWTVPTVSGSLTPQQPQRSPKPKVGSPIQSALVSELRQKFEKKSVGNKAYF</sequence>
<proteinExistence type="predicted"/>
<dbReference type="SMART" id="SM00112">
    <property type="entry name" value="CA"/>
    <property type="match status" value="6"/>
</dbReference>
<dbReference type="GO" id="GO:0045296">
    <property type="term" value="F:cadherin binding"/>
    <property type="evidence" value="ECO:0007669"/>
    <property type="project" value="TreeGrafter"/>
</dbReference>
<name>A0A673VFL1_SURSU</name>
<dbReference type="GO" id="GO:0000902">
    <property type="term" value="P:cell morphogenesis"/>
    <property type="evidence" value="ECO:0007669"/>
    <property type="project" value="TreeGrafter"/>
</dbReference>
<dbReference type="CTD" id="92211"/>
<feature type="chain" id="PRO_5025428074" description="Cadherin-related family member 1" evidence="18">
    <location>
        <begin position="20"/>
        <end position="859"/>
    </location>
</feature>
<keyword evidence="4" id="KW-0677">Repeat</keyword>
<feature type="compositionally biased region" description="Pro residues" evidence="16">
    <location>
        <begin position="790"/>
        <end position="799"/>
    </location>
</feature>
<dbReference type="GO" id="GO:0045494">
    <property type="term" value="P:photoreceptor cell maintenance"/>
    <property type="evidence" value="ECO:0007669"/>
    <property type="project" value="UniProtKB-ARBA"/>
</dbReference>
<keyword evidence="6" id="KW-0130">Cell adhesion</keyword>
<dbReference type="GO" id="GO:0007156">
    <property type="term" value="P:homophilic cell adhesion via plasma membrane adhesion molecules"/>
    <property type="evidence" value="ECO:0007669"/>
    <property type="project" value="InterPro"/>
</dbReference>
<evidence type="ECO:0000256" key="4">
    <source>
        <dbReference type="ARBA" id="ARBA00022737"/>
    </source>
</evidence>
<dbReference type="Proteomes" id="UP000472268">
    <property type="component" value="Chromosome 2"/>
</dbReference>
<dbReference type="InterPro" id="IPR015919">
    <property type="entry name" value="Cadherin-like_sf"/>
</dbReference>
<dbReference type="FunFam" id="2.60.40.60:FF:000124">
    <property type="entry name" value="Cadherin-related family member 1"/>
    <property type="match status" value="1"/>
</dbReference>
<evidence type="ECO:0000256" key="8">
    <source>
        <dbReference type="ARBA" id="ARBA00023136"/>
    </source>
</evidence>
<evidence type="ECO:0000256" key="7">
    <source>
        <dbReference type="ARBA" id="ARBA00022989"/>
    </source>
</evidence>
<feature type="compositionally biased region" description="Polar residues" evidence="16">
    <location>
        <begin position="813"/>
        <end position="826"/>
    </location>
</feature>
<evidence type="ECO:0000256" key="3">
    <source>
        <dbReference type="ARBA" id="ARBA00022729"/>
    </source>
</evidence>
<feature type="region of interest" description="Disordered" evidence="16">
    <location>
        <begin position="773"/>
        <end position="836"/>
    </location>
</feature>
<feature type="domain" description="Cadherin" evidence="19">
    <location>
        <begin position="248"/>
        <end position="354"/>
    </location>
</feature>
<dbReference type="GO" id="GO:0007043">
    <property type="term" value="P:cell-cell junction assembly"/>
    <property type="evidence" value="ECO:0007669"/>
    <property type="project" value="TreeGrafter"/>
</dbReference>
<dbReference type="PRINTS" id="PR00205">
    <property type="entry name" value="CADHERIN"/>
</dbReference>
<comment type="subunit">
    <text evidence="14">Interacts with PROM1.</text>
</comment>
<comment type="function">
    <text evidence="13">Potential calcium-dependent cell-adhesion protein. May be required for the structural integrity of the outer segment (OS) of photoreceptor cells.</text>
</comment>
<dbReference type="CDD" id="cd11304">
    <property type="entry name" value="Cadherin_repeat"/>
    <property type="match status" value="6"/>
</dbReference>
<dbReference type="FunFam" id="2.60.40.60:FF:000126">
    <property type="entry name" value="Cadherin-related family member 1"/>
    <property type="match status" value="1"/>
</dbReference>
<dbReference type="FunFam" id="2.60.40.60:FF:000111">
    <property type="entry name" value="Cadherin-related family member 1"/>
    <property type="match status" value="1"/>
</dbReference>
<organism evidence="20 21">
    <name type="scientific">Suricata suricatta</name>
    <name type="common">Meerkat</name>
    <dbReference type="NCBI Taxonomy" id="37032"/>
    <lineage>
        <taxon>Eukaryota</taxon>
        <taxon>Metazoa</taxon>
        <taxon>Chordata</taxon>
        <taxon>Craniata</taxon>
        <taxon>Vertebrata</taxon>
        <taxon>Euteleostomi</taxon>
        <taxon>Mammalia</taxon>
        <taxon>Eutheria</taxon>
        <taxon>Laurasiatheria</taxon>
        <taxon>Carnivora</taxon>
        <taxon>Feliformia</taxon>
        <taxon>Herpestidae</taxon>
        <taxon>Suricata</taxon>
    </lineage>
</organism>
<evidence type="ECO:0000256" key="13">
    <source>
        <dbReference type="ARBA" id="ARBA00058555"/>
    </source>
</evidence>
<accession>A0A673VFL1</accession>
<dbReference type="GO" id="GO:0016477">
    <property type="term" value="P:cell migration"/>
    <property type="evidence" value="ECO:0007669"/>
    <property type="project" value="TreeGrafter"/>
</dbReference>
<dbReference type="GO" id="GO:0016339">
    <property type="term" value="P:calcium-dependent cell-cell adhesion via plasma membrane cell adhesion molecules"/>
    <property type="evidence" value="ECO:0007669"/>
    <property type="project" value="TreeGrafter"/>
</dbReference>